<dbReference type="Pfam" id="PF20255">
    <property type="entry name" value="DUF6606"/>
    <property type="match status" value="1"/>
</dbReference>
<evidence type="ECO:0000256" key="5">
    <source>
        <dbReference type="ARBA" id="ARBA00022801"/>
    </source>
</evidence>
<evidence type="ECO:0000256" key="4">
    <source>
        <dbReference type="ARBA" id="ARBA00022786"/>
    </source>
</evidence>
<feature type="compositionally biased region" description="Acidic residues" evidence="7">
    <location>
        <begin position="3061"/>
        <end position="3077"/>
    </location>
</feature>
<comment type="caution">
    <text evidence="11">The sequence shown here is derived from an EMBL/GenBank/DDBJ whole genome shotgun (WGS) entry which is preliminary data.</text>
</comment>
<evidence type="ECO:0000259" key="10">
    <source>
        <dbReference type="Pfam" id="PF20255"/>
    </source>
</evidence>
<dbReference type="EMBL" id="JBBBZM010000030">
    <property type="protein sequence ID" value="KAL0637820.1"/>
    <property type="molecule type" value="Genomic_DNA"/>
</dbReference>
<dbReference type="Proteomes" id="UP001447188">
    <property type="component" value="Unassembled WGS sequence"/>
</dbReference>
<comment type="catalytic activity">
    <reaction evidence="1">
        <text>Thiol-dependent hydrolysis of ester, thioester, amide, peptide and isopeptide bonds formed by the C-terminal Gly of ubiquitin (a 76-residue protein attached to proteins as an intracellular targeting signal).</text>
        <dbReference type="EC" id="3.4.19.12"/>
    </reaction>
</comment>
<keyword evidence="12" id="KW-1185">Reference proteome</keyword>
<evidence type="ECO:0000259" key="8">
    <source>
        <dbReference type="Pfam" id="PF12340"/>
    </source>
</evidence>
<feature type="domain" description="DUF3645" evidence="9">
    <location>
        <begin position="2329"/>
        <end position="2361"/>
    </location>
</feature>
<keyword evidence="6" id="KW-0788">Thiol protease</keyword>
<keyword evidence="3" id="KW-0645">Protease</keyword>
<gene>
    <name evidence="11" type="ORF">Q9L58_003210</name>
</gene>
<dbReference type="InterPro" id="IPR022105">
    <property type="entry name" value="DUF3645"/>
</dbReference>
<evidence type="ECO:0000256" key="2">
    <source>
        <dbReference type="ARBA" id="ARBA00012759"/>
    </source>
</evidence>
<reference evidence="11 12" key="1">
    <citation type="submission" date="2024-02" db="EMBL/GenBank/DDBJ databases">
        <title>Discinaceae phylogenomics.</title>
        <authorList>
            <person name="Dirks A.C."/>
            <person name="James T.Y."/>
        </authorList>
    </citation>
    <scope>NUCLEOTIDE SEQUENCE [LARGE SCALE GENOMIC DNA]</scope>
    <source>
        <strain evidence="11 12">ACD0624</strain>
    </source>
</reference>
<dbReference type="InterPro" id="IPR022099">
    <property type="entry name" value="DUF3638"/>
</dbReference>
<keyword evidence="4" id="KW-0833">Ubl conjugation pathway</keyword>
<evidence type="ECO:0000256" key="6">
    <source>
        <dbReference type="ARBA" id="ARBA00022807"/>
    </source>
</evidence>
<accession>A0ABR3GPG4</accession>
<evidence type="ECO:0000256" key="3">
    <source>
        <dbReference type="ARBA" id="ARBA00022670"/>
    </source>
</evidence>
<name>A0ABR3GPG4_9PEZI</name>
<dbReference type="Pfam" id="PF12359">
    <property type="entry name" value="DUF3645"/>
    <property type="match status" value="1"/>
</dbReference>
<feature type="domain" description="DUF3638" evidence="8">
    <location>
        <begin position="1985"/>
        <end position="2206"/>
    </location>
</feature>
<dbReference type="EC" id="3.4.19.12" evidence="2"/>
<evidence type="ECO:0000259" key="9">
    <source>
        <dbReference type="Pfam" id="PF12359"/>
    </source>
</evidence>
<dbReference type="PANTHER" id="PTHR13367:SF34">
    <property type="match status" value="1"/>
</dbReference>
<evidence type="ECO:0000313" key="12">
    <source>
        <dbReference type="Proteomes" id="UP001447188"/>
    </source>
</evidence>
<evidence type="ECO:0000256" key="7">
    <source>
        <dbReference type="SAM" id="MobiDB-lite"/>
    </source>
</evidence>
<protein>
    <recommendedName>
        <fullName evidence="2">ubiquitinyl hydrolase 1</fullName>
        <ecNumber evidence="2">3.4.19.12</ecNumber>
    </recommendedName>
</protein>
<proteinExistence type="predicted"/>
<feature type="domain" description="DUF6606" evidence="10">
    <location>
        <begin position="32"/>
        <end position="300"/>
    </location>
</feature>
<dbReference type="InterPro" id="IPR051346">
    <property type="entry name" value="OTU_Deubiquitinase"/>
</dbReference>
<dbReference type="PANTHER" id="PTHR13367">
    <property type="entry name" value="UBIQUITIN THIOESTERASE"/>
    <property type="match status" value="1"/>
</dbReference>
<evidence type="ECO:0000313" key="11">
    <source>
        <dbReference type="EMBL" id="KAL0637820.1"/>
    </source>
</evidence>
<sequence>MKSTIIELAQASKRLYIDLWVGRISSKNLEFIINHVFLPPKLPDKADENVEEKDSALLGVILGAAKAYQKQLPGPYPRWNSCVRMLSTMSNLHNGKSLAKANLNNAINNMRAGDVLALYISGQNAGIIMRQYKNEFVMFELFEASPTAAAVIGCEGRLECFYPGPVVVVRLSKVKDLTFITEFSSFLEQMNREELEDAMPTASKGGSKHIETRDTAHPKFITEMLTGILRGIGELFNVERMRKRIADDVVWKDANLPWRRSPLWLVVRVALQSTLDRSAGSQFYSQYKAFMVFLMAEILDIALEQQLSSDILFVMNAKLSRRAYKMKERMPKFLLIKALDQVNRTAQVLETRWMRQSRPASLNWKPQTLSFQPDTYISLLNGGKYLAAVINRKVTTVMSNGSNVNHGARETVESNKIPKRRLVITSGAERYIALADFELWVQECLDGWIATNLQREEACQELSGCITDYTIAAREAYERNPESMSILLLTTMELWISLDKVAVGKYPLLWDYFPEFPENIFHQLLLPRYHQMKRLHRIETYLHERRTRANASNPSIFSASVGPKTFAVRYFESSPIHKRLEQTIQVEAEIERQLKIVEFERKAQQYNALVEEARDEECEVRYSRRGDRIHDNRRCQKCILARRARAIKVEVHEWPLPEGKQCMTVVFELQCPRGFSVWRDATYRVLVDILSPPQTEKAFQPPFEELRNYSGLQKYYINLGQRLNWSSKTKSTRRSHYGGRSFPISVDKICVKNALQYRLFDTGGTGWAREKIECNVQDICTFKLPHGPYQVLQYAVDDTSHTSNQVISNQSECPVELSIHEYMAFGILREGHRLQWLNIARELRTRSLNFSHEAVNMLLMQAAWQVGPSDTLRSSRDCHTVLESLEFGMTLLRELGDMLTSIEANWLEGVSAKTLIYLAARLLSVTSHEDVRSGAFLLLRRARTVTLEWTRQLVVQLQKCEKEEDMKDLQLRALQMAATCRATYDVDHGDLWDVLNSDEDVAILVECAIIVHDNTPATTDKVPLSTRFLLDRDRRLSHVLEVQLGQLILIRREGLNRSISTVWQGYESEYPWKRLSTPNERWVETKTTVKPDAISQLVRYNLLDGRLLINGLPLARLPNEYISHPTYARLFREVNFGMQGTELIIRTRDGENEYELVPHTKLVGDFPAHFVEQYFHWLNASTHEIEFRPVSDPWITTPKNWHLHYLGKASSMTLGRERMFDIRKTTAAMISSILSPLEYPQYIDVTFIPDTRRVSAHLPRLKLDFFINGQEELECRQFRGMIVDCDQNIGTFNGLVSRLVMHQKTVRSVIVPHGNLDYEEYGDHVSVKINTEDLETVTYHVYTIDTNLGRLVGNDSLGSHLYKIYLHAVTAHCLPDPLTNRTGTEEALAGLRSAATWSFQKLEKEEIELLTLIASLTPTRVYYPQHLQVMQTVNWNCLSPVVQHDEFHTIVTSIFNHASRFHIFRGGSKVVEYYESNSSAHLLARAAIRNAAFRRDEFGGSLLTITKDAPYAARHIGYNSIEGTRARDVAKAVERWSPNLPVCPRLIDVLEDWGEISGDPDGMMFSLGYNRVLLDGNLASFWGLLYNGLCQATKQRNRYQLVFTLTTMAYSGRVDLSLVGTFLAFATNPKFLSYDLPIHSSYDLSDGYEPEEDELIEIMEDTAFLFENSAEASLDVAYGESPAALDNRRVETFRNNLKYQAEYFASYLMSQWPCLKPDTPSKHHTNQILPLLNIELAMPRVNYWFESCYKNKEFRDHIEGIQTELDKVSPDTNMALQIHTPELYEDAPSPSFTTVHLEHLLLRDPPAIPRPPASSISWIPQREQFAVPKGENHLKSLLSEFGAAHSDGYGKEYATNMLKSFEALKGQIPTAVSVPSTDTLQETREEYKYHLAMLSQLIQKGLGPSEGVETLMSMAGLWPCISPVSLLQQLATNRTIDLNSQWKRILIAYGEAITMVQRAERLLSYTNRFDDDFIREAENPGSQGQDQLSYADWLLISIENNFLVRPVQAQIAAKMISPPSNANETLQLNMGEGKSSVIVPIVSAALADGKKLVRVVVLKPLSGQMFRLLVQKLSGLANRRIFFMPFSRSVKLDAEKARLVRELYEECMQIGGILLIQPEHILSFKLMGLDQLFGGNREVATILLGCQRWLETNSRDILDESDEILHVRHELIYTLGQSNSVDFSPTRWTIVQEIFSLIQRHVKSIQVRFPQGLEIEATSGSSPSGGFPITRILQRKAGEALFSQITSDIFAGRLEMVSFRLFPADIRQLARKFVTTKGMSEVESRPLLNYCDENDISRSALLLLRGLIAGKILFFALEEKRWRVDYGLDLHRSMLAVPYRAKDCPSLRAEFSHPDVAIALTCLSYYYTGLNDSQLKICFTILMKSDNPIVEYEAWANEDDNLPETLRQLSGINLVDNHQRKNIIFPRFRHNKSVIDFYLSRVVFPKAAREFPHKLSTSGFDIAESKTHPTTGFSGTNDNQPLLPLSITQHESQEQLNTNAKVLSYLLQPENSYLCAQGTHGERLDVDKLLNTLVQQSPPIRVLLDVGAQVLEKRNEEVARDWLKLVPLAQAAVFFSEDDELTVISRDAGSRQPLMVSAFAKRMDECLVYLDEVHTRGTDLKLPTDRRAAVTLGPHLTKDRLVQACMRMRKLGHGHSVIFCAPPEIHQKILLSASKPPTAPVEVSDVLKWSMLETCTNTRKLVPIWAKQGISYQRRYVAWQNSKDTGRLKLAMLEPEAQTLEERFGLRLPDKQSVFTPGLASEPRHAEMCWIRENCRRFKISSLREADAQEEQERELAHEVELEQHIERPPEAIAHEHHIHHDVIEFVRTGQVKERSPAFVPAFETLLRTSAERYRQQNTWTNDLLVTKDFASTVSVRHGGHMNDFLRPVRWVVSGKGNSLVIMSPHEVNELIPMILRYGSVCVHTYSAKVTKAMRTFEDLSFCPIAPVLGVVAQIPVSLVEQLSIFAGQLYLRDYAAYERLCGFLGLYLKEIPAGQNISINSDGFVGNSFVRTTLGMGYSPFSKSPVLFLRQLMDCRRKGQTYLATHMGQILHGRLLEEKDFNDEEDEDEEDEDENDDIKGPARRFANLSIQAR</sequence>
<dbReference type="Pfam" id="PF12340">
    <property type="entry name" value="DUF3638"/>
    <property type="match status" value="1"/>
</dbReference>
<organism evidence="11 12">
    <name type="scientific">Discina gigas</name>
    <dbReference type="NCBI Taxonomy" id="1032678"/>
    <lineage>
        <taxon>Eukaryota</taxon>
        <taxon>Fungi</taxon>
        <taxon>Dikarya</taxon>
        <taxon>Ascomycota</taxon>
        <taxon>Pezizomycotina</taxon>
        <taxon>Pezizomycetes</taxon>
        <taxon>Pezizales</taxon>
        <taxon>Discinaceae</taxon>
        <taxon>Discina</taxon>
    </lineage>
</organism>
<keyword evidence="5" id="KW-0378">Hydrolase</keyword>
<dbReference type="InterPro" id="IPR046541">
    <property type="entry name" value="DUF6606"/>
</dbReference>
<evidence type="ECO:0000256" key="1">
    <source>
        <dbReference type="ARBA" id="ARBA00000707"/>
    </source>
</evidence>
<feature type="region of interest" description="Disordered" evidence="7">
    <location>
        <begin position="3060"/>
        <end position="3094"/>
    </location>
</feature>